<organism evidence="2 3">
    <name type="scientific">candidate division KSB3 bacterium</name>
    <dbReference type="NCBI Taxonomy" id="2044937"/>
    <lineage>
        <taxon>Bacteria</taxon>
        <taxon>candidate division KSB3</taxon>
    </lineage>
</organism>
<evidence type="ECO:0000313" key="3">
    <source>
        <dbReference type="Proteomes" id="UP000649604"/>
    </source>
</evidence>
<gene>
    <name evidence="2" type="ORF">GF339_16380</name>
</gene>
<dbReference type="SUPFAM" id="SSF56112">
    <property type="entry name" value="Protein kinase-like (PK-like)"/>
    <property type="match status" value="1"/>
</dbReference>
<dbReference type="EMBL" id="WJJP01000531">
    <property type="protein sequence ID" value="MBD3326165.1"/>
    <property type="molecule type" value="Genomic_DNA"/>
</dbReference>
<evidence type="ECO:0000313" key="2">
    <source>
        <dbReference type="EMBL" id="MBD3326165.1"/>
    </source>
</evidence>
<dbReference type="Pfam" id="PF01636">
    <property type="entry name" value="APH"/>
    <property type="match status" value="1"/>
</dbReference>
<sequence length="122" mass="14132">MCRSSTGTCPPVCCIWDVWSQNILIDEAGNLTGLVDWDRAVWGDPEIEFAVLDYCGISRPAFWEGYGQNRDQSAAARVRNAFYLLYELQKYIVIRQGRHHDPASARRYKEQVVQMVRHYFGQ</sequence>
<protein>
    <submittedName>
        <fullName evidence="2">Phosphotransferase</fullName>
    </submittedName>
</protein>
<accession>A0A9D5JXZ7</accession>
<dbReference type="AlphaFoldDB" id="A0A9D5JXZ7"/>
<name>A0A9D5JXZ7_9BACT</name>
<dbReference type="InterPro" id="IPR011009">
    <property type="entry name" value="Kinase-like_dom_sf"/>
</dbReference>
<reference evidence="2" key="1">
    <citation type="submission" date="2019-11" db="EMBL/GenBank/DDBJ databases">
        <title>Microbial mats filling the niche in hypersaline microbial mats.</title>
        <authorList>
            <person name="Wong H.L."/>
            <person name="Macleod F.I."/>
            <person name="White R.A. III"/>
            <person name="Burns B.P."/>
        </authorList>
    </citation>
    <scope>NUCLEOTIDE SEQUENCE</scope>
    <source>
        <strain evidence="2">Rbin_158</strain>
    </source>
</reference>
<dbReference type="Gene3D" id="3.90.1200.10">
    <property type="match status" value="1"/>
</dbReference>
<evidence type="ECO:0000259" key="1">
    <source>
        <dbReference type="Pfam" id="PF01636"/>
    </source>
</evidence>
<dbReference type="Proteomes" id="UP000649604">
    <property type="component" value="Unassembled WGS sequence"/>
</dbReference>
<feature type="domain" description="Aminoglycoside phosphotransferase" evidence="1">
    <location>
        <begin position="16"/>
        <end position="69"/>
    </location>
</feature>
<dbReference type="InterPro" id="IPR002575">
    <property type="entry name" value="Aminoglycoside_PTrfase"/>
</dbReference>
<proteinExistence type="predicted"/>
<comment type="caution">
    <text evidence="2">The sequence shown here is derived from an EMBL/GenBank/DDBJ whole genome shotgun (WGS) entry which is preliminary data.</text>
</comment>